<dbReference type="PANTHER" id="PTHR13325">
    <property type="entry name" value="PROTEASE M50 MEMBRANE-BOUND TRANSCRIPTION FACTOR SITE 2 PROTEASE"/>
    <property type="match status" value="1"/>
</dbReference>
<comment type="cofactor">
    <cofactor evidence="1">
        <name>Zn(2+)</name>
        <dbReference type="ChEBI" id="CHEBI:29105"/>
    </cofactor>
</comment>
<gene>
    <name evidence="9" type="ORF">E6C76_13620</name>
</gene>
<feature type="transmembrane region" description="Helical" evidence="7">
    <location>
        <begin position="266"/>
        <end position="287"/>
    </location>
</feature>
<evidence type="ECO:0000256" key="5">
    <source>
        <dbReference type="ARBA" id="ARBA00022989"/>
    </source>
</evidence>
<evidence type="ECO:0000256" key="6">
    <source>
        <dbReference type="ARBA" id="ARBA00023136"/>
    </source>
</evidence>
<evidence type="ECO:0000313" key="9">
    <source>
        <dbReference type="EMBL" id="THF64074.1"/>
    </source>
</evidence>
<dbReference type="InterPro" id="IPR008915">
    <property type="entry name" value="Peptidase_M50"/>
</dbReference>
<evidence type="ECO:0000256" key="2">
    <source>
        <dbReference type="ARBA" id="ARBA00004127"/>
    </source>
</evidence>
<dbReference type="AlphaFoldDB" id="A0A4S4AW31"/>
<name>A0A4S4AW31_9RHOO</name>
<feature type="transmembrane region" description="Helical" evidence="7">
    <location>
        <begin position="338"/>
        <end position="363"/>
    </location>
</feature>
<keyword evidence="10" id="KW-1185">Reference proteome</keyword>
<dbReference type="PANTHER" id="PTHR13325:SF3">
    <property type="entry name" value="MEMBRANE-BOUND TRANSCRIPTION FACTOR SITE-2 PROTEASE"/>
    <property type="match status" value="1"/>
</dbReference>
<reference evidence="9 10" key="1">
    <citation type="submission" date="2019-04" db="EMBL/GenBank/DDBJ databases">
        <title>Azoarcus nasutitermitis sp. nov. isolated from termite nest.</title>
        <authorList>
            <person name="Lin S.-Y."/>
            <person name="Hameed A."/>
            <person name="Hsu Y.-H."/>
            <person name="Young C.-C."/>
        </authorList>
    </citation>
    <scope>NUCLEOTIDE SEQUENCE [LARGE SCALE GENOMIC DNA]</scope>
    <source>
        <strain evidence="9 10">CC-YHH838</strain>
    </source>
</reference>
<evidence type="ECO:0000259" key="8">
    <source>
        <dbReference type="Pfam" id="PF02163"/>
    </source>
</evidence>
<accession>A0A4S4AW31</accession>
<dbReference type="GO" id="GO:0012505">
    <property type="term" value="C:endomembrane system"/>
    <property type="evidence" value="ECO:0007669"/>
    <property type="project" value="UniProtKB-SubCell"/>
</dbReference>
<dbReference type="Pfam" id="PF02163">
    <property type="entry name" value="Peptidase_M50"/>
    <property type="match status" value="1"/>
</dbReference>
<comment type="similarity">
    <text evidence="3">Belongs to the peptidase M50B family.</text>
</comment>
<comment type="subcellular location">
    <subcellularLocation>
        <location evidence="2">Endomembrane system</location>
        <topology evidence="2">Multi-pass membrane protein</topology>
    </subcellularLocation>
</comment>
<dbReference type="GO" id="GO:0016020">
    <property type="term" value="C:membrane"/>
    <property type="evidence" value="ECO:0007669"/>
    <property type="project" value="InterPro"/>
</dbReference>
<feature type="transmembrane region" description="Helical" evidence="7">
    <location>
        <begin position="369"/>
        <end position="389"/>
    </location>
</feature>
<evidence type="ECO:0000256" key="3">
    <source>
        <dbReference type="ARBA" id="ARBA00007931"/>
    </source>
</evidence>
<dbReference type="GO" id="GO:0031293">
    <property type="term" value="P:membrane protein intracellular domain proteolysis"/>
    <property type="evidence" value="ECO:0007669"/>
    <property type="project" value="TreeGrafter"/>
</dbReference>
<feature type="transmembrane region" description="Helical" evidence="7">
    <location>
        <begin position="139"/>
        <end position="157"/>
    </location>
</feature>
<feature type="transmembrane region" description="Helical" evidence="7">
    <location>
        <begin position="410"/>
        <end position="427"/>
    </location>
</feature>
<keyword evidence="6 7" id="KW-0472">Membrane</keyword>
<evidence type="ECO:0000256" key="4">
    <source>
        <dbReference type="ARBA" id="ARBA00022692"/>
    </source>
</evidence>
<feature type="transmembrane region" description="Helical" evidence="7">
    <location>
        <begin position="238"/>
        <end position="259"/>
    </location>
</feature>
<feature type="domain" description="Peptidase M50" evidence="8">
    <location>
        <begin position="181"/>
        <end position="279"/>
    </location>
</feature>
<sequence length="694" mass="78134">MRQELDLLPGPPLPDGQPTWTLHDPVRNLFFQLDWPSFEILRRWELDDPQAIAAAIDRDTPLEMTPQDVEALLLFLRQHQLLQPEPGSAGLLAAQRAQMRGSRLKWLLHNYLFFRVPLVKPDRWLTRWAGRLDFLFSRAFLRLTVLAAVLGLISVYRSWESFSATLVDLLSWEGLLAYGATLVAVKVLHELGHGFTAKRYGCRVPTMGVAFMVLWPVAYTDTNEVWKLTRRDQRLKVAAAGIATELTIAVWATLAWAWLPDGTPKSVAFLLSTTTWVSTLLINASPFMRFDGYFLLSDWLQLPNLHARAFALARWDLRERLFALGEEPPEHFPRARAAGLILFAWATWLYRLVLFLGIAVLVYHFFIKMAGILLFVVEIAWFILMPLASELKAWRERWPAIRRSTRARRSAWIAAAGVLLFVLPWPTPVMTQGLLQPRLQWVLYGPAHARLNELPHAEGAPVEAGATLMRFDAPLLQARGARSEARREQLSRQSAAAGFDPDMRRNWLLLQDQEATAAAEQATIAADAQRYAPRAPFAGEFRDLAADLRAGDWVAEKELLGRLIAPGARQVVTYVEEADIQRIAVGDRGLFIADGLAGPAVRLRVASIDRDATRILTEPALATPYGGHVLVREQHGGLYPERAIYRVLLDVEQEMPASAQHTWRGRVSIAGRGEAPGLRFARTAAGVFWREMGF</sequence>
<keyword evidence="4 7" id="KW-0812">Transmembrane</keyword>
<comment type="caution">
    <text evidence="9">The sequence shown here is derived from an EMBL/GenBank/DDBJ whole genome shotgun (WGS) entry which is preliminary data.</text>
</comment>
<evidence type="ECO:0000313" key="10">
    <source>
        <dbReference type="Proteomes" id="UP000308430"/>
    </source>
</evidence>
<protein>
    <submittedName>
        <fullName evidence="9">HlyD family efflux transporter periplasmic adaptor subunit</fullName>
    </submittedName>
</protein>
<dbReference type="InterPro" id="IPR001193">
    <property type="entry name" value="MBTPS2"/>
</dbReference>
<dbReference type="GO" id="GO:0004222">
    <property type="term" value="F:metalloendopeptidase activity"/>
    <property type="evidence" value="ECO:0007669"/>
    <property type="project" value="InterPro"/>
</dbReference>
<keyword evidence="5 7" id="KW-1133">Transmembrane helix</keyword>
<dbReference type="EMBL" id="SSOC01000005">
    <property type="protein sequence ID" value="THF64074.1"/>
    <property type="molecule type" value="Genomic_DNA"/>
</dbReference>
<evidence type="ECO:0000256" key="1">
    <source>
        <dbReference type="ARBA" id="ARBA00001947"/>
    </source>
</evidence>
<organism evidence="9 10">
    <name type="scientific">Pseudothauera nasutitermitis</name>
    <dbReference type="NCBI Taxonomy" id="2565930"/>
    <lineage>
        <taxon>Bacteria</taxon>
        <taxon>Pseudomonadati</taxon>
        <taxon>Pseudomonadota</taxon>
        <taxon>Betaproteobacteria</taxon>
        <taxon>Rhodocyclales</taxon>
        <taxon>Zoogloeaceae</taxon>
        <taxon>Pseudothauera</taxon>
    </lineage>
</organism>
<evidence type="ECO:0000256" key="7">
    <source>
        <dbReference type="SAM" id="Phobius"/>
    </source>
</evidence>
<dbReference type="GO" id="GO:0005737">
    <property type="term" value="C:cytoplasm"/>
    <property type="evidence" value="ECO:0007669"/>
    <property type="project" value="TreeGrafter"/>
</dbReference>
<dbReference type="OrthoDB" id="9759690at2"/>
<dbReference type="Proteomes" id="UP000308430">
    <property type="component" value="Unassembled WGS sequence"/>
</dbReference>
<proteinExistence type="inferred from homology"/>